<keyword evidence="3" id="KW-0238">DNA-binding</keyword>
<dbReference type="SMART" id="SM00320">
    <property type="entry name" value="WD40"/>
    <property type="match status" value="6"/>
</dbReference>
<dbReference type="SUPFAM" id="SSF50978">
    <property type="entry name" value="WD40 repeat-like"/>
    <property type="match status" value="1"/>
</dbReference>
<feature type="repeat" description="WD" evidence="1">
    <location>
        <begin position="281"/>
        <end position="313"/>
    </location>
</feature>
<evidence type="ECO:0000256" key="2">
    <source>
        <dbReference type="SAM" id="MobiDB-lite"/>
    </source>
</evidence>
<dbReference type="Proteomes" id="UP000239649">
    <property type="component" value="Unassembled WGS sequence"/>
</dbReference>
<reference evidence="3 4" key="1">
    <citation type="journal article" date="2018" name="Plant J.">
        <title>Genome sequences of Chlorella sorokiniana UTEX 1602 and Micractinium conductrix SAG 241.80: implications to maltose excretion by a green alga.</title>
        <authorList>
            <person name="Arriola M.B."/>
            <person name="Velmurugan N."/>
            <person name="Zhang Y."/>
            <person name="Plunkett M.H."/>
            <person name="Hondzo H."/>
            <person name="Barney B.M."/>
        </authorList>
    </citation>
    <scope>NUCLEOTIDE SEQUENCE [LARGE SCALE GENOMIC DNA]</scope>
    <source>
        <strain evidence="3 4">SAG 241.80</strain>
    </source>
</reference>
<keyword evidence="4" id="KW-1185">Reference proteome</keyword>
<dbReference type="STRING" id="554055.A0A2P6VR22"/>
<comment type="caution">
    <text evidence="3">The sequence shown here is derived from an EMBL/GenBank/DDBJ whole genome shotgun (WGS) entry which is preliminary data.</text>
</comment>
<accession>A0A2P6VR22</accession>
<dbReference type="PROSITE" id="PS50294">
    <property type="entry name" value="WD_REPEATS_REGION"/>
    <property type="match status" value="1"/>
</dbReference>
<evidence type="ECO:0000313" key="4">
    <source>
        <dbReference type="Proteomes" id="UP000239649"/>
    </source>
</evidence>
<dbReference type="Pfam" id="PF00400">
    <property type="entry name" value="WD40"/>
    <property type="match status" value="3"/>
</dbReference>
<feature type="compositionally biased region" description="Pro residues" evidence="2">
    <location>
        <begin position="80"/>
        <end position="115"/>
    </location>
</feature>
<dbReference type="PANTHER" id="PTHR19879">
    <property type="entry name" value="TRANSCRIPTION INITIATION FACTOR TFIID"/>
    <property type="match status" value="1"/>
</dbReference>
<feature type="region of interest" description="Disordered" evidence="2">
    <location>
        <begin position="71"/>
        <end position="119"/>
    </location>
</feature>
<evidence type="ECO:0000313" key="3">
    <source>
        <dbReference type="EMBL" id="PSC76520.1"/>
    </source>
</evidence>
<sequence length="610" mass="61637">MQASRHVQAGRGLTTALFSGSGVSSSTTTIGHVFGPYTGGIRGDHTRGGYPYADTQATLEVSAAVAVPSPSPVAAALPSPAAPPSPPGVTPRPSPPPQGAAPGASPPARSPPPTPAAAAGCGAGWSLSGWVAGTAAGNWRLMMAFVTSCLADGCTELRAPGGEVTAVVAGQGGRRPEQAAASGGGYPAQLASAQAGVTGLGLLDGGGAECSGGGAADAVADSFADGQRWRAYGHDARIFDLAFHPASPDLLVSASDDCTAGVWLRQQGGSTSGRYMQVACFQGHTDSVMRAAWSSDGRMVATGSSNGVVCLWQPVEAALTARRNLGHAGVRQLGALEGHPEEVYACLFLPPTSSSSDGGSASSSGGATPQRLVTASGESLFLWDVATQRQLQQVAPAPPPQAAAGEEYQVPERWRAGYLFGLAVQPDGPLLGAACSDGRLRLWSRDGGDASLSPLCTLPWNQAMGADCCFGLGGLFCAVSKDGSVVMMDVRQGACLQHLKLETPLLSCTLLPDGSGGQCLAAAGADGGVHFVDVTSGKVASLFPEEGPERPLLCATLSADGSTLAASGEAVVLGEHDLPAGETQEAAAAPGHQRAPKWSPIHVWQRALQR</sequence>
<dbReference type="EMBL" id="LHPF02000001">
    <property type="protein sequence ID" value="PSC76520.1"/>
    <property type="molecule type" value="Genomic_DNA"/>
</dbReference>
<keyword evidence="1" id="KW-0853">WD repeat</keyword>
<dbReference type="InterPro" id="IPR001680">
    <property type="entry name" value="WD40_rpt"/>
</dbReference>
<dbReference type="AlphaFoldDB" id="A0A2P6VR22"/>
<protein>
    <submittedName>
        <fullName evidence="3">DNA-binding isoform B</fullName>
    </submittedName>
</protein>
<dbReference type="OrthoDB" id="269872at2759"/>
<dbReference type="InterPro" id="IPR015943">
    <property type="entry name" value="WD40/YVTN_repeat-like_dom_sf"/>
</dbReference>
<dbReference type="GO" id="GO:0003677">
    <property type="term" value="F:DNA binding"/>
    <property type="evidence" value="ECO:0007669"/>
    <property type="project" value="UniProtKB-KW"/>
</dbReference>
<name>A0A2P6VR22_9CHLO</name>
<proteinExistence type="predicted"/>
<organism evidence="3 4">
    <name type="scientific">Micractinium conductrix</name>
    <dbReference type="NCBI Taxonomy" id="554055"/>
    <lineage>
        <taxon>Eukaryota</taxon>
        <taxon>Viridiplantae</taxon>
        <taxon>Chlorophyta</taxon>
        <taxon>core chlorophytes</taxon>
        <taxon>Trebouxiophyceae</taxon>
        <taxon>Chlorellales</taxon>
        <taxon>Chlorellaceae</taxon>
        <taxon>Chlorella clade</taxon>
        <taxon>Micractinium</taxon>
    </lineage>
</organism>
<dbReference type="PANTHER" id="PTHR19879:SF9">
    <property type="entry name" value="TRANSCRIPTION INITIATION FACTOR TFIID SUBUNIT 5"/>
    <property type="match status" value="1"/>
</dbReference>
<evidence type="ECO:0000256" key="1">
    <source>
        <dbReference type="PROSITE-ProRule" id="PRU00221"/>
    </source>
</evidence>
<gene>
    <name evidence="3" type="primary">g106</name>
    <name evidence="3" type="ORF">C2E20_0106</name>
</gene>
<feature type="repeat" description="WD" evidence="1">
    <location>
        <begin position="231"/>
        <end position="263"/>
    </location>
</feature>
<dbReference type="InterPro" id="IPR036322">
    <property type="entry name" value="WD40_repeat_dom_sf"/>
</dbReference>
<dbReference type="PROSITE" id="PS50082">
    <property type="entry name" value="WD_REPEATS_2"/>
    <property type="match status" value="2"/>
</dbReference>
<dbReference type="Gene3D" id="2.130.10.10">
    <property type="entry name" value="YVTN repeat-like/Quinoprotein amine dehydrogenase"/>
    <property type="match status" value="2"/>
</dbReference>